<dbReference type="SUPFAM" id="SSF52058">
    <property type="entry name" value="L domain-like"/>
    <property type="match status" value="1"/>
</dbReference>
<dbReference type="PANTHER" id="PTHR47988">
    <property type="entry name" value="SOMATIC EMBRYOGENESIS RECEPTOR KINASE 1"/>
    <property type="match status" value="1"/>
</dbReference>
<sequence length="275" mass="30578">MAKKSDLEMLLFPVFLVLFFTITSSKPYMVSASIEETNALLNWKASFANQTHSLLPSWNLLSHNPCTWFGISCNSAGSVIKINITSFGLNGTLHEFSFSSFPNLKYLNLAMNSLFGIIPSQIAILSKLIYLDLSTNHFSGQIPPEIGLLTNLQIMPCPKSVKWLNSSRNRVLVTRLQHLQLRRPVGSYENVDYSGVLGAFEWSSNNPLPPDLLIMADLTGDTFGLASFELEALQDCEYKFMNKYVKVGSIKKEEVPVADSESAAEENEGKCSYSV</sequence>
<dbReference type="OrthoDB" id="676979at2759"/>
<evidence type="ECO:0000313" key="10">
    <source>
        <dbReference type="Proteomes" id="UP000323000"/>
    </source>
</evidence>
<dbReference type="Gene3D" id="3.80.10.10">
    <property type="entry name" value="Ribonuclease Inhibitor"/>
    <property type="match status" value="1"/>
</dbReference>
<dbReference type="Proteomes" id="UP000323000">
    <property type="component" value="Unassembled WGS sequence"/>
</dbReference>
<accession>A0A5C7GQG6</accession>
<evidence type="ECO:0000256" key="6">
    <source>
        <dbReference type="SAM" id="MobiDB-lite"/>
    </source>
</evidence>
<dbReference type="InterPro" id="IPR001611">
    <property type="entry name" value="Leu-rich_rpt"/>
</dbReference>
<evidence type="ECO:0000256" key="5">
    <source>
        <dbReference type="ARBA" id="ARBA00023136"/>
    </source>
</evidence>
<evidence type="ECO:0000313" key="9">
    <source>
        <dbReference type="EMBL" id="TXG46572.1"/>
    </source>
</evidence>
<comment type="caution">
    <text evidence="9">The sequence shown here is derived from an EMBL/GenBank/DDBJ whole genome shotgun (WGS) entry which is preliminary data.</text>
</comment>
<dbReference type="Pfam" id="PF00560">
    <property type="entry name" value="LRR_1"/>
    <property type="match status" value="2"/>
</dbReference>
<dbReference type="EMBL" id="VAHF01000071">
    <property type="protein sequence ID" value="TXG46572.1"/>
    <property type="molecule type" value="Genomic_DNA"/>
</dbReference>
<keyword evidence="10" id="KW-1185">Reference proteome</keyword>
<dbReference type="GO" id="GO:0016020">
    <property type="term" value="C:membrane"/>
    <property type="evidence" value="ECO:0007669"/>
    <property type="project" value="UniProtKB-SubCell"/>
</dbReference>
<keyword evidence="4" id="KW-0677">Repeat</keyword>
<keyword evidence="3 7" id="KW-0732">Signal</keyword>
<proteinExistence type="predicted"/>
<dbReference type="InterPro" id="IPR013210">
    <property type="entry name" value="LRR_N_plant-typ"/>
</dbReference>
<reference evidence="10" key="1">
    <citation type="journal article" date="2019" name="Gigascience">
        <title>De novo genome assembly of the endangered Acer yangbiense, a plant species with extremely small populations endemic to Yunnan Province, China.</title>
        <authorList>
            <person name="Yang J."/>
            <person name="Wariss H.M."/>
            <person name="Tao L."/>
            <person name="Zhang R."/>
            <person name="Yun Q."/>
            <person name="Hollingsworth P."/>
            <person name="Dao Z."/>
            <person name="Luo G."/>
            <person name="Guo H."/>
            <person name="Ma Y."/>
            <person name="Sun W."/>
        </authorList>
    </citation>
    <scope>NUCLEOTIDE SEQUENCE [LARGE SCALE GENOMIC DNA]</scope>
    <source>
        <strain evidence="10">cv. Malutang</strain>
    </source>
</reference>
<protein>
    <recommendedName>
        <fullName evidence="8">Leucine-rich repeat-containing N-terminal plant-type domain-containing protein</fullName>
    </recommendedName>
</protein>
<evidence type="ECO:0000256" key="1">
    <source>
        <dbReference type="ARBA" id="ARBA00004370"/>
    </source>
</evidence>
<gene>
    <name evidence="9" type="ORF">EZV62_027926</name>
</gene>
<dbReference type="AlphaFoldDB" id="A0A5C7GQG6"/>
<evidence type="ECO:0000256" key="2">
    <source>
        <dbReference type="ARBA" id="ARBA00022614"/>
    </source>
</evidence>
<evidence type="ECO:0000259" key="8">
    <source>
        <dbReference type="Pfam" id="PF08263"/>
    </source>
</evidence>
<evidence type="ECO:0000256" key="4">
    <source>
        <dbReference type="ARBA" id="ARBA00022737"/>
    </source>
</evidence>
<feature type="chain" id="PRO_5022690348" description="Leucine-rich repeat-containing N-terminal plant-type domain-containing protein" evidence="7">
    <location>
        <begin position="26"/>
        <end position="275"/>
    </location>
</feature>
<evidence type="ECO:0000256" key="3">
    <source>
        <dbReference type="ARBA" id="ARBA00022729"/>
    </source>
</evidence>
<name>A0A5C7GQG6_9ROSI</name>
<keyword evidence="2" id="KW-0433">Leucine-rich repeat</keyword>
<dbReference type="FunFam" id="3.80.10.10:FF:000400">
    <property type="entry name" value="Nuclear pore complex protein NUP107"/>
    <property type="match status" value="1"/>
</dbReference>
<feature type="domain" description="Leucine-rich repeat-containing N-terminal plant-type" evidence="8">
    <location>
        <begin position="35"/>
        <end position="74"/>
    </location>
</feature>
<comment type="subcellular location">
    <subcellularLocation>
        <location evidence="1">Membrane</location>
    </subcellularLocation>
</comment>
<feature type="region of interest" description="Disordered" evidence="6">
    <location>
        <begin position="256"/>
        <end position="275"/>
    </location>
</feature>
<feature type="signal peptide" evidence="7">
    <location>
        <begin position="1"/>
        <end position="25"/>
    </location>
</feature>
<keyword evidence="5" id="KW-0472">Membrane</keyword>
<organism evidence="9 10">
    <name type="scientific">Acer yangbiense</name>
    <dbReference type="NCBI Taxonomy" id="1000413"/>
    <lineage>
        <taxon>Eukaryota</taxon>
        <taxon>Viridiplantae</taxon>
        <taxon>Streptophyta</taxon>
        <taxon>Embryophyta</taxon>
        <taxon>Tracheophyta</taxon>
        <taxon>Spermatophyta</taxon>
        <taxon>Magnoliopsida</taxon>
        <taxon>eudicotyledons</taxon>
        <taxon>Gunneridae</taxon>
        <taxon>Pentapetalae</taxon>
        <taxon>rosids</taxon>
        <taxon>malvids</taxon>
        <taxon>Sapindales</taxon>
        <taxon>Sapindaceae</taxon>
        <taxon>Hippocastanoideae</taxon>
        <taxon>Acereae</taxon>
        <taxon>Acer</taxon>
    </lineage>
</organism>
<dbReference type="InterPro" id="IPR032675">
    <property type="entry name" value="LRR_dom_sf"/>
</dbReference>
<dbReference type="Pfam" id="PF08263">
    <property type="entry name" value="LRRNT_2"/>
    <property type="match status" value="1"/>
</dbReference>
<evidence type="ECO:0000256" key="7">
    <source>
        <dbReference type="SAM" id="SignalP"/>
    </source>
</evidence>